<dbReference type="Proteomes" id="UP000185604">
    <property type="component" value="Unassembled WGS sequence"/>
</dbReference>
<proteinExistence type="predicted"/>
<accession>A0A6I7TL37</accession>
<reference evidence="2 4" key="2">
    <citation type="submission" date="2019-06" db="EMBL/GenBank/DDBJ databases">
        <title>Genome sequence analysis of &gt;100 Bacillus licheniformis strains suggests intrinsic resistance to this species.</title>
        <authorList>
            <person name="Wels M."/>
            <person name="Siezen R.J."/>
            <person name="Johansen E."/>
            <person name="Stuer-Lauridsen B."/>
            <person name="Bjerre K."/>
            <person name="Nielsen B.K.K."/>
        </authorList>
    </citation>
    <scope>NUCLEOTIDE SEQUENCE [LARGE SCALE GENOMIC DNA]</scope>
    <source>
        <strain evidence="2 4">BAC-15381</strain>
    </source>
</reference>
<sequence length="62" mass="7300">MTGQVRERRNPYATPTAEKIKKTAEWHDAQKVDCLKGPSLMWKSPFFLKRFSYEAISNIIER</sequence>
<dbReference type="AlphaFoldDB" id="A0A6I7TL37"/>
<organism evidence="1 3">
    <name type="scientific">Bacillus paralicheniformis</name>
    <dbReference type="NCBI Taxonomy" id="1648923"/>
    <lineage>
        <taxon>Bacteria</taxon>
        <taxon>Bacillati</taxon>
        <taxon>Bacillota</taxon>
        <taxon>Bacilli</taxon>
        <taxon>Bacillales</taxon>
        <taxon>Bacillaceae</taxon>
        <taxon>Bacillus</taxon>
    </lineage>
</organism>
<dbReference type="Proteomes" id="UP000429980">
    <property type="component" value="Unassembled WGS sequence"/>
</dbReference>
<dbReference type="EMBL" id="NILF01000069">
    <property type="protein sequence ID" value="TWL32865.1"/>
    <property type="molecule type" value="Genomic_DNA"/>
</dbReference>
<evidence type="ECO:0000313" key="3">
    <source>
        <dbReference type="Proteomes" id="UP000185604"/>
    </source>
</evidence>
<protein>
    <submittedName>
        <fullName evidence="1">Uncharacterized protein</fullName>
    </submittedName>
</protein>
<comment type="caution">
    <text evidence="1">The sequence shown here is derived from an EMBL/GenBank/DDBJ whole genome shotgun (WGS) entry which is preliminary data.</text>
</comment>
<evidence type="ECO:0000313" key="4">
    <source>
        <dbReference type="Proteomes" id="UP000429980"/>
    </source>
</evidence>
<gene>
    <name evidence="1" type="ORF">B4121_3989</name>
    <name evidence="2" type="ORF">CHCC15381_1087</name>
</gene>
<evidence type="ECO:0000313" key="2">
    <source>
        <dbReference type="EMBL" id="TWL32865.1"/>
    </source>
</evidence>
<name>A0A6I7TL37_9BACI</name>
<evidence type="ECO:0000313" key="1">
    <source>
        <dbReference type="EMBL" id="OLF87537.1"/>
    </source>
</evidence>
<dbReference type="EMBL" id="LKPO01000026">
    <property type="protein sequence ID" value="OLF87537.1"/>
    <property type="molecule type" value="Genomic_DNA"/>
</dbReference>
<keyword evidence="4" id="KW-1185">Reference proteome</keyword>
<reference evidence="1 3" key="1">
    <citation type="journal article" date="2016" name="Front. Microbiol.">
        <title>High-Level Heat Resistance of Spores of Bacillus amyloliquefaciens and Bacillus licheniformis Results from the Presence of a spoVA Operon in a Tn1546 Transposon.</title>
        <authorList>
            <person name="Berendsen E.M."/>
            <person name="Koning R.A."/>
            <person name="Boekhorst J."/>
            <person name="de Jong A."/>
            <person name="Kuipers O.P."/>
            <person name="Wells-Bennik M.H."/>
        </authorList>
    </citation>
    <scope>NUCLEOTIDE SEQUENCE [LARGE SCALE GENOMIC DNA]</scope>
    <source>
        <strain evidence="1 3">B4121</strain>
    </source>
</reference>